<dbReference type="Proteomes" id="UP000092651">
    <property type="component" value="Unassembled WGS sequence"/>
</dbReference>
<keyword evidence="1" id="KW-0472">Membrane</keyword>
<evidence type="ECO:0000256" key="1">
    <source>
        <dbReference type="SAM" id="Phobius"/>
    </source>
</evidence>
<reference evidence="2 3" key="1">
    <citation type="submission" date="2016-07" db="EMBL/GenBank/DDBJ databases">
        <authorList>
            <person name="Jeong J.-J."/>
            <person name="Kim D.W."/>
            <person name="Sang M.K."/>
            <person name="Choi I.-G."/>
            <person name="Kim K.D."/>
        </authorList>
    </citation>
    <scope>NUCLEOTIDE SEQUENCE [LARGE SCALE GENOMIC DNA]</scope>
    <source>
        <strain evidence="2 3">UTM-3</strain>
    </source>
</reference>
<dbReference type="AlphaFoldDB" id="A0A1B8ZH72"/>
<feature type="transmembrane region" description="Helical" evidence="1">
    <location>
        <begin position="39"/>
        <end position="56"/>
    </location>
</feature>
<dbReference type="RefSeq" id="WP_065395295.1">
    <property type="nucleotide sequence ID" value="NZ_MAYH01000034.1"/>
</dbReference>
<gene>
    <name evidence="2" type="ORF">BBI01_13280</name>
</gene>
<keyword evidence="3" id="KW-1185">Reference proteome</keyword>
<evidence type="ECO:0000313" key="3">
    <source>
        <dbReference type="Proteomes" id="UP000092651"/>
    </source>
</evidence>
<keyword evidence="1" id="KW-1133">Transmembrane helix</keyword>
<evidence type="ECO:0008006" key="4">
    <source>
        <dbReference type="Google" id="ProtNLM"/>
    </source>
</evidence>
<accession>A0A1B8ZH72</accession>
<dbReference type="EMBL" id="MAYH01000034">
    <property type="protein sequence ID" value="OCA70894.1"/>
    <property type="molecule type" value="Genomic_DNA"/>
</dbReference>
<evidence type="ECO:0000313" key="2">
    <source>
        <dbReference type="EMBL" id="OCA70894.1"/>
    </source>
</evidence>
<organism evidence="2 3">
    <name type="scientific">Chryseobacterium artocarpi</name>
    <dbReference type="NCBI Taxonomy" id="1414727"/>
    <lineage>
        <taxon>Bacteria</taxon>
        <taxon>Pseudomonadati</taxon>
        <taxon>Bacteroidota</taxon>
        <taxon>Flavobacteriia</taxon>
        <taxon>Flavobacteriales</taxon>
        <taxon>Weeksellaceae</taxon>
        <taxon>Chryseobacterium group</taxon>
        <taxon>Chryseobacterium</taxon>
    </lineage>
</organism>
<name>A0A1B8ZH72_9FLAO</name>
<keyword evidence="1" id="KW-0812">Transmembrane</keyword>
<dbReference type="OrthoDB" id="1258766at2"/>
<comment type="caution">
    <text evidence="2">The sequence shown here is derived from an EMBL/GenBank/DDBJ whole genome shotgun (WGS) entry which is preliminary data.</text>
</comment>
<sequence>MNEEVLTYNTPNSEKILRKIHYYEFTRAWKKNLNKNKKNLMWGIIYILLAAYMLFYKKYFGLFFLGFGLFYIFSYINYIVVYQKRKKEFNESLNKEIEEFNLNPKDVIWEFTPEYFKFLNYKSEFKFNWDSITYSILDNQFIYITAMPSLHFILDKANIDDNNYNKTIAYLNNKSKAKEL</sequence>
<proteinExistence type="predicted"/>
<protein>
    <recommendedName>
        <fullName evidence="4">YcxB-like protein domain-containing protein</fullName>
    </recommendedName>
</protein>
<feature type="transmembrane region" description="Helical" evidence="1">
    <location>
        <begin position="62"/>
        <end position="81"/>
    </location>
</feature>